<dbReference type="InterPro" id="IPR011990">
    <property type="entry name" value="TPR-like_helical_dom_sf"/>
</dbReference>
<evidence type="ECO:0000256" key="1">
    <source>
        <dbReference type="ARBA" id="ARBA00022737"/>
    </source>
</evidence>
<feature type="repeat" description="PPR" evidence="2">
    <location>
        <begin position="68"/>
        <end position="102"/>
    </location>
</feature>
<gene>
    <name evidence="3" type="ORF">HKW66_Vig0020330</name>
</gene>
<evidence type="ECO:0000313" key="3">
    <source>
        <dbReference type="EMBL" id="KAG2407211.1"/>
    </source>
</evidence>
<dbReference type="GO" id="GO:0009451">
    <property type="term" value="P:RNA modification"/>
    <property type="evidence" value="ECO:0007669"/>
    <property type="project" value="InterPro"/>
</dbReference>
<dbReference type="FunFam" id="1.25.40.10:FF:000381">
    <property type="entry name" value="Pentatricopeptide repeat-containing protein"/>
    <property type="match status" value="1"/>
</dbReference>
<dbReference type="NCBIfam" id="TIGR00756">
    <property type="entry name" value="PPR"/>
    <property type="match status" value="1"/>
</dbReference>
<sequence>MKRALRPNLINSLSTSFSSSLPQQHKLPSLHFHTNIKAHFVAKLQTCKDLASATSTHSNIVKFGFSNDTFAANHLINCYLRLFRIDNAQKLFDEMPQRNVVSWTSLMAGYVGLDQANMALCLFRQMQGTVVLPNEFTFATLINACSILVNLEIGRRLHALVETQSFHAQQCNQHLCESGKPE</sequence>
<dbReference type="Pfam" id="PF13041">
    <property type="entry name" value="PPR_2"/>
    <property type="match status" value="1"/>
</dbReference>
<dbReference type="PROSITE" id="PS51375">
    <property type="entry name" value="PPR"/>
    <property type="match status" value="1"/>
</dbReference>
<dbReference type="Gene3D" id="1.25.40.10">
    <property type="entry name" value="Tetratricopeptide repeat domain"/>
    <property type="match status" value="1"/>
</dbReference>
<dbReference type="InterPro" id="IPR046960">
    <property type="entry name" value="PPR_At4g14850-like_plant"/>
</dbReference>
<evidence type="ECO:0000313" key="4">
    <source>
        <dbReference type="Proteomes" id="UP000743370"/>
    </source>
</evidence>
<dbReference type="GO" id="GO:0003723">
    <property type="term" value="F:RNA binding"/>
    <property type="evidence" value="ECO:0007669"/>
    <property type="project" value="InterPro"/>
</dbReference>
<dbReference type="AlphaFoldDB" id="A0A8T0L6L8"/>
<comment type="caution">
    <text evidence="3">The sequence shown here is derived from an EMBL/GenBank/DDBJ whole genome shotgun (WGS) entry which is preliminary data.</text>
</comment>
<protein>
    <submittedName>
        <fullName evidence="3">Pentatricopeptide repeat-containing protein</fullName>
    </submittedName>
</protein>
<reference evidence="3 4" key="1">
    <citation type="submission" date="2020-05" db="EMBL/GenBank/DDBJ databases">
        <title>Vigna angularis (adzuki bean) Var. LongXiaoDou No. 4 denovo assembly.</title>
        <authorList>
            <person name="Xiang H."/>
        </authorList>
    </citation>
    <scope>NUCLEOTIDE SEQUENCE [LARGE SCALE GENOMIC DNA]</scope>
    <source>
        <tissue evidence="3">Leaf</tissue>
    </source>
</reference>
<dbReference type="PANTHER" id="PTHR47926">
    <property type="entry name" value="PENTATRICOPEPTIDE REPEAT-CONTAINING PROTEIN"/>
    <property type="match status" value="1"/>
</dbReference>
<name>A0A8T0L6L8_PHAAN</name>
<dbReference type="EMBL" id="JABFOF010000001">
    <property type="protein sequence ID" value="KAG2407211.1"/>
    <property type="molecule type" value="Genomic_DNA"/>
</dbReference>
<dbReference type="Proteomes" id="UP000743370">
    <property type="component" value="Unassembled WGS sequence"/>
</dbReference>
<accession>A0A8T0L6L8</accession>
<organism evidence="3 4">
    <name type="scientific">Phaseolus angularis</name>
    <name type="common">Azuki bean</name>
    <name type="synonym">Vigna angularis</name>
    <dbReference type="NCBI Taxonomy" id="3914"/>
    <lineage>
        <taxon>Eukaryota</taxon>
        <taxon>Viridiplantae</taxon>
        <taxon>Streptophyta</taxon>
        <taxon>Embryophyta</taxon>
        <taxon>Tracheophyta</taxon>
        <taxon>Spermatophyta</taxon>
        <taxon>Magnoliopsida</taxon>
        <taxon>eudicotyledons</taxon>
        <taxon>Gunneridae</taxon>
        <taxon>Pentapetalae</taxon>
        <taxon>rosids</taxon>
        <taxon>fabids</taxon>
        <taxon>Fabales</taxon>
        <taxon>Fabaceae</taxon>
        <taxon>Papilionoideae</taxon>
        <taxon>50 kb inversion clade</taxon>
        <taxon>NPAAA clade</taxon>
        <taxon>indigoferoid/millettioid clade</taxon>
        <taxon>Phaseoleae</taxon>
        <taxon>Vigna</taxon>
    </lineage>
</organism>
<dbReference type="PANTHER" id="PTHR47926:SF449">
    <property type="entry name" value="PENTATRICOPEPTIDE REPEAT-CONTAINING PROTEIN"/>
    <property type="match status" value="1"/>
</dbReference>
<keyword evidence="1" id="KW-0677">Repeat</keyword>
<dbReference type="InterPro" id="IPR002885">
    <property type="entry name" value="PPR_rpt"/>
</dbReference>
<proteinExistence type="predicted"/>
<evidence type="ECO:0000256" key="2">
    <source>
        <dbReference type="PROSITE-ProRule" id="PRU00708"/>
    </source>
</evidence>